<feature type="compositionally biased region" description="Polar residues" evidence="5">
    <location>
        <begin position="335"/>
        <end position="350"/>
    </location>
</feature>
<dbReference type="Proteomes" id="UP000566819">
    <property type="component" value="Unassembled WGS sequence"/>
</dbReference>
<dbReference type="PANTHER" id="PTHR17453">
    <property type="entry name" value="SIGNAL RECOGNITION PARTICLE 19 KD PROTEIN"/>
    <property type="match status" value="1"/>
</dbReference>
<protein>
    <recommendedName>
        <fullName evidence="8">Signal recognition particle SEC65 subunit</fullName>
    </recommendedName>
</protein>
<name>A0A8H4W0Z4_9HELO</name>
<organism evidence="6 7">
    <name type="scientific">Cudoniella acicularis</name>
    <dbReference type="NCBI Taxonomy" id="354080"/>
    <lineage>
        <taxon>Eukaryota</taxon>
        <taxon>Fungi</taxon>
        <taxon>Dikarya</taxon>
        <taxon>Ascomycota</taxon>
        <taxon>Pezizomycotina</taxon>
        <taxon>Leotiomycetes</taxon>
        <taxon>Helotiales</taxon>
        <taxon>Tricladiaceae</taxon>
        <taxon>Cudoniella</taxon>
    </lineage>
</organism>
<dbReference type="EMBL" id="JAAMPI010000655">
    <property type="protein sequence ID" value="KAF4629592.1"/>
    <property type="molecule type" value="Genomic_DNA"/>
</dbReference>
<feature type="compositionally biased region" description="Basic and acidic residues" evidence="5">
    <location>
        <begin position="33"/>
        <end position="42"/>
    </location>
</feature>
<evidence type="ECO:0000256" key="5">
    <source>
        <dbReference type="SAM" id="MobiDB-lite"/>
    </source>
</evidence>
<dbReference type="AlphaFoldDB" id="A0A8H4W0Z4"/>
<evidence type="ECO:0000256" key="1">
    <source>
        <dbReference type="ARBA" id="ARBA00004496"/>
    </source>
</evidence>
<feature type="compositionally biased region" description="Gly residues" evidence="5">
    <location>
        <begin position="277"/>
        <end position="286"/>
    </location>
</feature>
<keyword evidence="4" id="KW-0687">Ribonucleoprotein</keyword>
<keyword evidence="3" id="KW-0733">Signal recognition particle</keyword>
<dbReference type="Pfam" id="PF01922">
    <property type="entry name" value="SRP19"/>
    <property type="match status" value="1"/>
</dbReference>
<feature type="region of interest" description="Disordered" evidence="5">
    <location>
        <begin position="1"/>
        <end position="67"/>
    </location>
</feature>
<dbReference type="InterPro" id="IPR036521">
    <property type="entry name" value="SRP19-like_sf"/>
</dbReference>
<feature type="compositionally biased region" description="Acidic residues" evidence="5">
    <location>
        <begin position="9"/>
        <end position="32"/>
    </location>
</feature>
<comment type="subcellular location">
    <subcellularLocation>
        <location evidence="1">Cytoplasm</location>
    </subcellularLocation>
</comment>
<evidence type="ECO:0000256" key="4">
    <source>
        <dbReference type="ARBA" id="ARBA00023274"/>
    </source>
</evidence>
<dbReference type="SUPFAM" id="SSF69695">
    <property type="entry name" value="SRP19"/>
    <property type="match status" value="1"/>
</dbReference>
<feature type="region of interest" description="Disordered" evidence="5">
    <location>
        <begin position="321"/>
        <end position="360"/>
    </location>
</feature>
<dbReference type="GO" id="GO:0005786">
    <property type="term" value="C:signal recognition particle, endoplasmic reticulum targeting"/>
    <property type="evidence" value="ECO:0007669"/>
    <property type="project" value="UniProtKB-KW"/>
</dbReference>
<feature type="compositionally biased region" description="Pro residues" evidence="5">
    <location>
        <begin position="193"/>
        <end position="206"/>
    </location>
</feature>
<feature type="region of interest" description="Disordered" evidence="5">
    <location>
        <begin position="277"/>
        <end position="296"/>
    </location>
</feature>
<sequence length="360" mass="38882">MSHARIEEVSDSDVDSDPAEGDISDVDSDFDEREILKRREPAAKGPRPSQVPPPGPNPNLIRPGDITTAADGTQFHQAQDESKYKDFQCVYPIYFDASRTRSEGRRVGKELAVQNPLAREIVAACGRLRLETLFEPAKTHPKDWANPGRVKIKLKGGNNPSIKNKHHLYTLISKHLQANPTTAESATRVRVPGVPPPDTSKPYPEPAIPKGWKMGTILPYYSSAMTGGGVSENFFKDMMAEMQGAGGMPGGMPGGGMPGMPDMAALQGMMGGMGGMGGAGPSGSGGEAKKKDKKKIKRGYQWEVVDSWAILKMASRFLSTTPQDIHNTPPLATEETPSIHTLVSSKTPANYSPPRDSKLH</sequence>
<accession>A0A8H4W0Z4</accession>
<evidence type="ECO:0000256" key="2">
    <source>
        <dbReference type="ARBA" id="ARBA00022490"/>
    </source>
</evidence>
<evidence type="ECO:0000313" key="6">
    <source>
        <dbReference type="EMBL" id="KAF4629592.1"/>
    </source>
</evidence>
<dbReference type="Gene3D" id="3.30.56.30">
    <property type="entry name" value="Signal recognition particle, SRP19-like subunit"/>
    <property type="match status" value="1"/>
</dbReference>
<feature type="region of interest" description="Disordered" evidence="5">
    <location>
        <begin position="181"/>
        <end position="206"/>
    </location>
</feature>
<dbReference type="OrthoDB" id="2190947at2759"/>
<dbReference type="FunFam" id="3.30.56.30:FF:000003">
    <property type="entry name" value="Signal recognition particle SEC65 subunit"/>
    <property type="match status" value="1"/>
</dbReference>
<comment type="caution">
    <text evidence="6">The sequence shown here is derived from an EMBL/GenBank/DDBJ whole genome shotgun (WGS) entry which is preliminary data.</text>
</comment>
<keyword evidence="7" id="KW-1185">Reference proteome</keyword>
<proteinExistence type="predicted"/>
<dbReference type="InterPro" id="IPR002778">
    <property type="entry name" value="Signal_recog_particle_SRP19"/>
</dbReference>
<gene>
    <name evidence="6" type="ORF">G7Y89_g8551</name>
</gene>
<evidence type="ECO:0000256" key="3">
    <source>
        <dbReference type="ARBA" id="ARBA00023135"/>
    </source>
</evidence>
<dbReference type="GO" id="GO:0006617">
    <property type="term" value="P:SRP-dependent cotranslational protein targeting to membrane, signal sequence recognition"/>
    <property type="evidence" value="ECO:0007669"/>
    <property type="project" value="TreeGrafter"/>
</dbReference>
<keyword evidence="2" id="KW-0963">Cytoplasm</keyword>
<dbReference type="PANTHER" id="PTHR17453:SF0">
    <property type="entry name" value="SIGNAL RECOGNITION PARTICLE 19 KDA PROTEIN"/>
    <property type="match status" value="1"/>
</dbReference>
<evidence type="ECO:0000313" key="7">
    <source>
        <dbReference type="Proteomes" id="UP000566819"/>
    </source>
</evidence>
<evidence type="ECO:0008006" key="8">
    <source>
        <dbReference type="Google" id="ProtNLM"/>
    </source>
</evidence>
<reference evidence="6 7" key="1">
    <citation type="submission" date="2020-03" db="EMBL/GenBank/DDBJ databases">
        <title>Draft Genome Sequence of Cudoniella acicularis.</title>
        <authorList>
            <person name="Buettner E."/>
            <person name="Kellner H."/>
        </authorList>
    </citation>
    <scope>NUCLEOTIDE SEQUENCE [LARGE SCALE GENOMIC DNA]</scope>
    <source>
        <strain evidence="6 7">DSM 108380</strain>
    </source>
</reference>
<dbReference type="GO" id="GO:0008312">
    <property type="term" value="F:7S RNA binding"/>
    <property type="evidence" value="ECO:0007669"/>
    <property type="project" value="InterPro"/>
</dbReference>